<reference evidence="1 2" key="1">
    <citation type="journal article" date="2012" name="MBio">
        <title>Comparative genome analysis of three eukaryotic parasites with differing abilities to transform leukocytes reveals key mediators of Theileria-induced leukocyte transformation.</title>
        <authorList>
            <person name="Hayashida K."/>
            <person name="Hara Y."/>
            <person name="Abe T."/>
            <person name="Yamasaki C."/>
            <person name="Toyoda A."/>
            <person name="Kosuge T."/>
            <person name="Suzuki Y."/>
            <person name="Sato Y."/>
            <person name="Kawashima S."/>
            <person name="Katayama T."/>
            <person name="Wakaguri H."/>
            <person name="Inoue N."/>
            <person name="Homma K."/>
            <person name="Tada-Umezaki M."/>
            <person name="Yagi Y."/>
            <person name="Fujii Y."/>
            <person name="Habara T."/>
            <person name="Kanehisa M."/>
            <person name="Watanabe H."/>
            <person name="Ito K."/>
            <person name="Gojobori T."/>
            <person name="Sugawara H."/>
            <person name="Imanishi T."/>
            <person name="Weir W."/>
            <person name="Gardner M."/>
            <person name="Pain A."/>
            <person name="Shiels B."/>
            <person name="Hattori M."/>
            <person name="Nene V."/>
            <person name="Sugimoto C."/>
        </authorList>
    </citation>
    <scope>NUCLEOTIDE SEQUENCE [LARGE SCALE GENOMIC DNA]</scope>
    <source>
        <strain evidence="1 2">Shintoku</strain>
    </source>
</reference>
<keyword evidence="2" id="KW-1185">Reference proteome</keyword>
<dbReference type="KEGG" id="tot:TOT_010000120"/>
<name>J7MBW8_THEOR</name>
<dbReference type="OrthoDB" id="359880at2759"/>
<dbReference type="AlphaFoldDB" id="J7MBW8"/>
<dbReference type="RefSeq" id="XP_009688953.1">
    <property type="nucleotide sequence ID" value="XM_009690658.1"/>
</dbReference>
<dbReference type="OMA" id="LALGYCM"/>
<dbReference type="EMBL" id="AP011946">
    <property type="protein sequence ID" value="BAM38652.1"/>
    <property type="molecule type" value="Genomic_DNA"/>
</dbReference>
<dbReference type="Pfam" id="PF05542">
    <property type="entry name" value="DUF760"/>
    <property type="match status" value="2"/>
</dbReference>
<evidence type="ECO:0000313" key="1">
    <source>
        <dbReference type="EMBL" id="BAM38652.1"/>
    </source>
</evidence>
<protein>
    <submittedName>
        <fullName evidence="1">Uncharacterized protein</fullName>
    </submittedName>
</protein>
<evidence type="ECO:0000313" key="2">
    <source>
        <dbReference type="Proteomes" id="UP000003786"/>
    </source>
</evidence>
<proteinExistence type="predicted"/>
<sequence>MTLNRINAWRLAPRILFFYAIVHSSTLVSSFQSNKLVKLSFLTHTDLKTRYSSPVIRGYTEIVVPSKHTQGCSVLYSSFKPSYPDKFKHTNSSKRSLLGRFWNYIKSYLSNKLSSVKLYKIPGRSRLLTLYGRNFNKHLKDSPLGNISLFDFFANPPSSATESGVTDMLDKKLSNDCPYMHLVRTGPYEIINFFLRVAPNMVKDAISLTVSTMIGSFYKYSAETTMITTKDRLASLILNLQVTGYIYCNAEHRYRLSRLYGASNKKEQMAPSPEAKEALDAKVTGSVVGEQMADMSAGDELLNYVKRLPRSYVNYVFDNMNPNIVEAMRLSTDRTIKLLTDSVVNASYVDAGDHNKQIIQQTGTFAIQLCFWKLALGYCMRYMETNVELGRSLHAQ</sequence>
<dbReference type="PANTHER" id="PTHR33598:SF4">
    <property type="entry name" value="OS02G0833400 PROTEIN"/>
    <property type="match status" value="1"/>
</dbReference>
<organism evidence="1 2">
    <name type="scientific">Theileria orientalis strain Shintoku</name>
    <dbReference type="NCBI Taxonomy" id="869250"/>
    <lineage>
        <taxon>Eukaryota</taxon>
        <taxon>Sar</taxon>
        <taxon>Alveolata</taxon>
        <taxon>Apicomplexa</taxon>
        <taxon>Aconoidasida</taxon>
        <taxon>Piroplasmida</taxon>
        <taxon>Theileriidae</taxon>
        <taxon>Theileria</taxon>
    </lineage>
</organism>
<dbReference type="eggNOG" id="ENOG502QSRQ">
    <property type="taxonomic scope" value="Eukaryota"/>
</dbReference>
<dbReference type="PANTHER" id="PTHR33598">
    <property type="entry name" value="OS02G0833400 PROTEIN"/>
    <property type="match status" value="1"/>
</dbReference>
<accession>J7MBW8</accession>
<dbReference type="InterPro" id="IPR008479">
    <property type="entry name" value="DUF760"/>
</dbReference>
<dbReference type="GeneID" id="20713083"/>
<dbReference type="Proteomes" id="UP000003786">
    <property type="component" value="Chromosome 1"/>
</dbReference>
<gene>
    <name evidence="1" type="ORF">TOT_010000120</name>
</gene>
<dbReference type="VEuPathDB" id="PiroplasmaDB:TOT_010000120"/>